<sequence length="68" mass="8229">MKTRMKHYLLIDCSYVFFQFVIMGTFDLLTNHAYDFWEYVTNSLGIIGISIIFYFSAEMYKKYKQQKS</sequence>
<evidence type="ECO:0000313" key="2">
    <source>
        <dbReference type="EMBL" id="GAO99452.1"/>
    </source>
</evidence>
<name>A0A0K8MG74_9LACO</name>
<dbReference type="Proteomes" id="UP000253891">
    <property type="component" value="Unassembled WGS sequence"/>
</dbReference>
<accession>A0A0K8MG74</accession>
<dbReference type="EMBL" id="DF967991">
    <property type="protein sequence ID" value="GAO99452.1"/>
    <property type="molecule type" value="Genomic_DNA"/>
</dbReference>
<feature type="transmembrane region" description="Helical" evidence="1">
    <location>
        <begin position="7"/>
        <end position="30"/>
    </location>
</feature>
<gene>
    <name evidence="2" type="ORF">FFIC_140460</name>
</gene>
<feature type="transmembrane region" description="Helical" evidence="1">
    <location>
        <begin position="36"/>
        <end position="57"/>
    </location>
</feature>
<proteinExistence type="predicted"/>
<evidence type="ECO:0000256" key="1">
    <source>
        <dbReference type="SAM" id="Phobius"/>
    </source>
</evidence>
<evidence type="ECO:0000313" key="3">
    <source>
        <dbReference type="Proteomes" id="UP000253891"/>
    </source>
</evidence>
<keyword evidence="3" id="KW-1185">Reference proteome</keyword>
<keyword evidence="1" id="KW-0472">Membrane</keyword>
<organism evidence="2 3">
    <name type="scientific">Fructobacillus ficulneus</name>
    <dbReference type="NCBI Taxonomy" id="157463"/>
    <lineage>
        <taxon>Bacteria</taxon>
        <taxon>Bacillati</taxon>
        <taxon>Bacillota</taxon>
        <taxon>Bacilli</taxon>
        <taxon>Lactobacillales</taxon>
        <taxon>Lactobacillaceae</taxon>
        <taxon>Fructobacillus</taxon>
    </lineage>
</organism>
<keyword evidence="1" id="KW-1133">Transmembrane helix</keyword>
<dbReference type="RefSeq" id="WP_061992869.1">
    <property type="nucleotide sequence ID" value="NZ_DF967991.1"/>
</dbReference>
<keyword evidence="1" id="KW-0812">Transmembrane</keyword>
<dbReference type="STRING" id="157463.GCA_001047075_00382"/>
<protein>
    <submittedName>
        <fullName evidence="2">Uncharacterized protein</fullName>
    </submittedName>
</protein>
<dbReference type="AlphaFoldDB" id="A0A0K8MG74"/>
<reference evidence="2 3" key="1">
    <citation type="journal article" date="2015" name="BMC Genomics">
        <title>Comparative genomics of Fructobacillus spp. and Leuconostoc spp. reveals niche-specific evolution of Fructobacillus spp.</title>
        <authorList>
            <person name="Endo A."/>
            <person name="Tanizawa Y."/>
            <person name="Tanaka N."/>
            <person name="Maeno S."/>
            <person name="Kumar H."/>
            <person name="Shiwa Y."/>
            <person name="Okada S."/>
            <person name="Yoshikawa H."/>
            <person name="Dicks L."/>
            <person name="Nakagawa J."/>
            <person name="Arita M."/>
        </authorList>
    </citation>
    <scope>NUCLEOTIDE SEQUENCE [LARGE SCALE GENOMIC DNA]</scope>
    <source>
        <strain evidence="2 3">JCM 12225</strain>
    </source>
</reference>